<dbReference type="InterPro" id="IPR001638">
    <property type="entry name" value="Solute-binding_3/MltF_N"/>
</dbReference>
<gene>
    <name evidence="5" type="ORF">MPOCJGCO_1611</name>
</gene>
<keyword evidence="3" id="KW-0732">Signal</keyword>
<reference evidence="5" key="2">
    <citation type="submission" date="2021-08" db="EMBL/GenBank/DDBJ databases">
        <authorList>
            <person name="Tani A."/>
            <person name="Ola A."/>
            <person name="Ogura Y."/>
            <person name="Katsura K."/>
            <person name="Hayashi T."/>
        </authorList>
    </citation>
    <scope>NUCLEOTIDE SEQUENCE</scope>
    <source>
        <strain evidence="5">DSM 23632</strain>
    </source>
</reference>
<feature type="domain" description="Solute-binding protein family 3/N-terminal" evidence="4">
    <location>
        <begin position="28"/>
        <end position="257"/>
    </location>
</feature>
<evidence type="ECO:0000313" key="5">
    <source>
        <dbReference type="EMBL" id="GJE59518.1"/>
    </source>
</evidence>
<dbReference type="InterPro" id="IPR006311">
    <property type="entry name" value="TAT_signal"/>
</dbReference>
<dbReference type="RefSeq" id="WP_238182094.1">
    <property type="nucleotide sequence ID" value="NZ_BPRB01000082.1"/>
</dbReference>
<evidence type="ECO:0000313" key="6">
    <source>
        <dbReference type="Proteomes" id="UP001055057"/>
    </source>
</evidence>
<organism evidence="5 6">
    <name type="scientific">Methylobacterium trifolii</name>
    <dbReference type="NCBI Taxonomy" id="1003092"/>
    <lineage>
        <taxon>Bacteria</taxon>
        <taxon>Pseudomonadati</taxon>
        <taxon>Pseudomonadota</taxon>
        <taxon>Alphaproteobacteria</taxon>
        <taxon>Hyphomicrobiales</taxon>
        <taxon>Methylobacteriaceae</taxon>
        <taxon>Methylobacterium</taxon>
    </lineage>
</organism>
<keyword evidence="6" id="KW-1185">Reference proteome</keyword>
<dbReference type="SUPFAM" id="SSF53850">
    <property type="entry name" value="Periplasmic binding protein-like II"/>
    <property type="match status" value="1"/>
</dbReference>
<proteinExistence type="inferred from homology"/>
<evidence type="ECO:0000256" key="2">
    <source>
        <dbReference type="ARBA" id="ARBA00010742"/>
    </source>
</evidence>
<evidence type="ECO:0000259" key="4">
    <source>
        <dbReference type="SMART" id="SM00062"/>
    </source>
</evidence>
<comment type="caution">
    <text evidence="5">The sequence shown here is derived from an EMBL/GenBank/DDBJ whole genome shotgun (WGS) entry which is preliminary data.</text>
</comment>
<dbReference type="Pfam" id="PF09084">
    <property type="entry name" value="NMT1"/>
    <property type="match status" value="1"/>
</dbReference>
<dbReference type="PANTHER" id="PTHR30024">
    <property type="entry name" value="ALIPHATIC SULFONATES-BINDING PROTEIN-RELATED"/>
    <property type="match status" value="1"/>
</dbReference>
<dbReference type="EMBL" id="BPRB01000082">
    <property type="protein sequence ID" value="GJE59518.1"/>
    <property type="molecule type" value="Genomic_DNA"/>
</dbReference>
<accession>A0ABQ4TW80</accession>
<dbReference type="PANTHER" id="PTHR30024:SF47">
    <property type="entry name" value="TAURINE-BINDING PERIPLASMIC PROTEIN"/>
    <property type="match status" value="1"/>
</dbReference>
<sequence length="335" mass="34990">MERRRFLAGTAASLALGGLAPARAESVKVRIGVGGKPLLYYLPLTIAERKGFFAAEGIEAEINDFGGGARSLQALIGGSVDVVTGAYEHTIRMQAKGQDVRAVCELGRLPAIVIGVRKDLAGTLKSVADFKGRKIGVTAPGSSTALAVQYAMLKAGLKASDAALIGIGGGAGAIAAMKKGEIDAISHLDPVIAKLETDGDIAVLVDTRTEAGTRALFGGPNPAAVVYTKQDWIERHAAGTQKVVNAFAKALKWLAAASPEEIADTVPAAYHFGDRALYLTAVRNSLESYSRTGIPTQEGMASVLDLVRTLDPELQGATIDLGTTFDDRFVKRAMG</sequence>
<dbReference type="PROSITE" id="PS51318">
    <property type="entry name" value="TAT"/>
    <property type="match status" value="1"/>
</dbReference>
<comment type="similarity">
    <text evidence="2">Belongs to the bacterial solute-binding protein SsuA/TauA family.</text>
</comment>
<reference evidence="5" key="1">
    <citation type="journal article" date="2021" name="Front. Microbiol.">
        <title>Comprehensive Comparative Genomics and Phenotyping of Methylobacterium Species.</title>
        <authorList>
            <person name="Alessa O."/>
            <person name="Ogura Y."/>
            <person name="Fujitani Y."/>
            <person name="Takami H."/>
            <person name="Hayashi T."/>
            <person name="Sahin N."/>
            <person name="Tani A."/>
        </authorList>
    </citation>
    <scope>NUCLEOTIDE SEQUENCE</scope>
    <source>
        <strain evidence="5">DSM 23632</strain>
    </source>
</reference>
<dbReference type="Proteomes" id="UP001055057">
    <property type="component" value="Unassembled WGS sequence"/>
</dbReference>
<dbReference type="InterPro" id="IPR015168">
    <property type="entry name" value="SsuA/THI5"/>
</dbReference>
<dbReference type="SMART" id="SM00062">
    <property type="entry name" value="PBPb"/>
    <property type="match status" value="1"/>
</dbReference>
<dbReference type="Gene3D" id="3.40.190.10">
    <property type="entry name" value="Periplasmic binding protein-like II"/>
    <property type="match status" value="2"/>
</dbReference>
<name>A0ABQ4TW80_9HYPH</name>
<comment type="subcellular location">
    <subcellularLocation>
        <location evidence="1">Periplasm</location>
    </subcellularLocation>
</comment>
<evidence type="ECO:0000256" key="3">
    <source>
        <dbReference type="ARBA" id="ARBA00022729"/>
    </source>
</evidence>
<protein>
    <recommendedName>
        <fullName evidence="4">Solute-binding protein family 3/N-terminal domain-containing protein</fullName>
    </recommendedName>
</protein>
<evidence type="ECO:0000256" key="1">
    <source>
        <dbReference type="ARBA" id="ARBA00004418"/>
    </source>
</evidence>